<comment type="caution">
    <text evidence="6">The sequence shown here is derived from an EMBL/GenBank/DDBJ whole genome shotgun (WGS) entry which is preliminary data.</text>
</comment>
<comment type="subcellular location">
    <subcellularLocation>
        <location evidence="1">Nucleus</location>
    </subcellularLocation>
</comment>
<accession>A0A8H3QF64</accession>
<gene>
    <name evidence="6" type="ORF">RCL2_000416400</name>
</gene>
<keyword evidence="5" id="KW-0539">Nucleus</keyword>
<dbReference type="GO" id="GO:0005634">
    <property type="term" value="C:nucleus"/>
    <property type="evidence" value="ECO:0007669"/>
    <property type="project" value="UniProtKB-SubCell"/>
</dbReference>
<dbReference type="EMBL" id="BLAL01000026">
    <property type="protein sequence ID" value="GES76777.1"/>
    <property type="molecule type" value="Genomic_DNA"/>
</dbReference>
<dbReference type="OrthoDB" id="2438791at2759"/>
<dbReference type="InterPro" id="IPR052035">
    <property type="entry name" value="ZnF_BED_domain_contain"/>
</dbReference>
<evidence type="ECO:0000256" key="2">
    <source>
        <dbReference type="ARBA" id="ARBA00022723"/>
    </source>
</evidence>
<organism evidence="6 7">
    <name type="scientific">Rhizophagus clarus</name>
    <dbReference type="NCBI Taxonomy" id="94130"/>
    <lineage>
        <taxon>Eukaryota</taxon>
        <taxon>Fungi</taxon>
        <taxon>Fungi incertae sedis</taxon>
        <taxon>Mucoromycota</taxon>
        <taxon>Glomeromycotina</taxon>
        <taxon>Glomeromycetes</taxon>
        <taxon>Glomerales</taxon>
        <taxon>Glomeraceae</taxon>
        <taxon>Rhizophagus</taxon>
    </lineage>
</organism>
<dbReference type="PANTHER" id="PTHR46481:SF10">
    <property type="entry name" value="ZINC FINGER BED DOMAIN-CONTAINING PROTEIN 39"/>
    <property type="match status" value="1"/>
</dbReference>
<reference evidence="6" key="1">
    <citation type="submission" date="2019-10" db="EMBL/GenBank/DDBJ databases">
        <title>Conservation and host-specific expression of non-tandemly repeated heterogenous ribosome RNA gene in arbuscular mycorrhizal fungi.</title>
        <authorList>
            <person name="Maeda T."/>
            <person name="Kobayashi Y."/>
            <person name="Nakagawa T."/>
            <person name="Ezawa T."/>
            <person name="Yamaguchi K."/>
            <person name="Bino T."/>
            <person name="Nishimoto Y."/>
            <person name="Shigenobu S."/>
            <person name="Kawaguchi M."/>
        </authorList>
    </citation>
    <scope>NUCLEOTIDE SEQUENCE</scope>
    <source>
        <strain evidence="6">HR1</strain>
    </source>
</reference>
<name>A0A8H3QF64_9GLOM</name>
<dbReference type="Proteomes" id="UP000615446">
    <property type="component" value="Unassembled WGS sequence"/>
</dbReference>
<evidence type="ECO:0000256" key="3">
    <source>
        <dbReference type="ARBA" id="ARBA00022771"/>
    </source>
</evidence>
<keyword evidence="2" id="KW-0479">Metal-binding</keyword>
<keyword evidence="4" id="KW-0862">Zinc</keyword>
<dbReference type="PANTHER" id="PTHR46481">
    <property type="entry name" value="ZINC FINGER BED DOMAIN-CONTAINING PROTEIN 4"/>
    <property type="match status" value="1"/>
</dbReference>
<dbReference type="SUPFAM" id="SSF53098">
    <property type="entry name" value="Ribonuclease H-like"/>
    <property type="match status" value="1"/>
</dbReference>
<dbReference type="GO" id="GO:0008270">
    <property type="term" value="F:zinc ion binding"/>
    <property type="evidence" value="ECO:0007669"/>
    <property type="project" value="UniProtKB-KW"/>
</dbReference>
<evidence type="ECO:0000256" key="4">
    <source>
        <dbReference type="ARBA" id="ARBA00022833"/>
    </source>
</evidence>
<evidence type="ECO:0000256" key="1">
    <source>
        <dbReference type="ARBA" id="ARBA00004123"/>
    </source>
</evidence>
<protein>
    <submittedName>
        <fullName evidence="6">Zinc finger BED domain-containing protein 1-like</fullName>
    </submittedName>
</protein>
<evidence type="ECO:0000256" key="5">
    <source>
        <dbReference type="ARBA" id="ARBA00023242"/>
    </source>
</evidence>
<proteinExistence type="predicted"/>
<evidence type="ECO:0000313" key="7">
    <source>
        <dbReference type="Proteomes" id="UP000615446"/>
    </source>
</evidence>
<dbReference type="AlphaFoldDB" id="A0A8H3QF64"/>
<sequence>MDLWTVRNQQSYLGVTCSYINQSFKLCEFTLDIAYVRYPHTSAYIKDTLVNILNEWNIREKVYIITTDNASNMKKCVQDMEGVEQLGCTAYTLQLIISKGMKPAEILIVRTKQLIDFFMRPKQSKHLEDAQKTFSGLLNELKREIALQNEEEDNEQDE</sequence>
<dbReference type="InterPro" id="IPR012337">
    <property type="entry name" value="RNaseH-like_sf"/>
</dbReference>
<evidence type="ECO:0000313" key="6">
    <source>
        <dbReference type="EMBL" id="GES76777.1"/>
    </source>
</evidence>
<keyword evidence="3" id="KW-0863">Zinc-finger</keyword>